<dbReference type="InterPro" id="IPR043502">
    <property type="entry name" value="DNA/RNA_pol_sf"/>
</dbReference>
<keyword evidence="2" id="KW-0695">RNA-directed DNA polymerase</keyword>
<dbReference type="InterPro" id="IPR043128">
    <property type="entry name" value="Rev_trsase/Diguanyl_cyclase"/>
</dbReference>
<dbReference type="EMBL" id="FWEW01003883">
    <property type="protein sequence ID" value="SLM41524.1"/>
    <property type="molecule type" value="Genomic_DNA"/>
</dbReference>
<name>A0A1W5DEB6_9LECA</name>
<dbReference type="CDD" id="cd01647">
    <property type="entry name" value="RT_LTR"/>
    <property type="match status" value="1"/>
</dbReference>
<evidence type="ECO:0000313" key="2">
    <source>
        <dbReference type="EMBL" id="SLM41524.1"/>
    </source>
</evidence>
<dbReference type="Pfam" id="PF00078">
    <property type="entry name" value="RVT_1"/>
    <property type="match status" value="1"/>
</dbReference>
<dbReference type="GO" id="GO:0003964">
    <property type="term" value="F:RNA-directed DNA polymerase activity"/>
    <property type="evidence" value="ECO:0007669"/>
    <property type="project" value="UniProtKB-KW"/>
</dbReference>
<dbReference type="Gene3D" id="3.30.70.270">
    <property type="match status" value="2"/>
</dbReference>
<dbReference type="PANTHER" id="PTHR24559:SF444">
    <property type="entry name" value="REVERSE TRANSCRIPTASE DOMAIN-CONTAINING PROTEIN"/>
    <property type="match status" value="1"/>
</dbReference>
<dbReference type="AlphaFoldDB" id="A0A1W5DEB6"/>
<dbReference type="Pfam" id="PF17919">
    <property type="entry name" value="RT_RNaseH_2"/>
    <property type="match status" value="1"/>
</dbReference>
<feature type="domain" description="Reverse transcriptase" evidence="1">
    <location>
        <begin position="88"/>
        <end position="269"/>
    </location>
</feature>
<keyword evidence="3" id="KW-1185">Reference proteome</keyword>
<keyword evidence="2" id="KW-0808">Transferase</keyword>
<dbReference type="PANTHER" id="PTHR24559">
    <property type="entry name" value="TRANSPOSON TY3-I GAG-POL POLYPROTEIN"/>
    <property type="match status" value="1"/>
</dbReference>
<dbReference type="SUPFAM" id="SSF56672">
    <property type="entry name" value="DNA/RNA polymerases"/>
    <property type="match status" value="1"/>
</dbReference>
<dbReference type="InterPro" id="IPR000477">
    <property type="entry name" value="RT_dom"/>
</dbReference>
<dbReference type="PROSITE" id="PS50878">
    <property type="entry name" value="RT_POL"/>
    <property type="match status" value="1"/>
</dbReference>
<dbReference type="Proteomes" id="UP000192927">
    <property type="component" value="Unassembled WGS sequence"/>
</dbReference>
<dbReference type="InterPro" id="IPR041577">
    <property type="entry name" value="RT_RNaseH_2"/>
</dbReference>
<protein>
    <submittedName>
        <fullName evidence="2">Reverse transcriptase domain protein</fullName>
    </submittedName>
</protein>
<proteinExistence type="predicted"/>
<dbReference type="Gene3D" id="3.10.10.10">
    <property type="entry name" value="HIV Type 1 Reverse Transcriptase, subunit A, domain 1"/>
    <property type="match status" value="1"/>
</dbReference>
<sequence length="368" mass="42461">MEVFAVSLRDIEKALESKKHIDPAVKLPKEYHKFLDVFSRQEADMLPVHRSYNYKIPLEDGKQPTFRALYGMSQDELKVLRKYLDDHLSKGFIRASSSPAAAPVLFVRKPGGGLRFCVDYQGLNTITVKNRYPLPLIKETLDRLCNAVVYTKLDIIAAFNRLRIAKGEEWKTAFRTRYRLYEYLVMPFGLANAPSSFQHYINDTLRDYLDVFCTAYIDDILIYSNSQEEHAVHVKKVLERLQTASLQVDISKCEFNVTEAFSKVVAPLIALVQKDVPFQWTEDCQKAFDLLKKRFTTAPILAHFDPTKEIIVEIDASDWVSAGILSQYSIDNILRPVAFFSKKHSAQEVNYEIYYKELLAIICAFEEW</sequence>
<reference evidence="3" key="1">
    <citation type="submission" date="2017-03" db="EMBL/GenBank/DDBJ databases">
        <authorList>
            <person name="Sharma R."/>
            <person name="Thines M."/>
        </authorList>
    </citation>
    <scope>NUCLEOTIDE SEQUENCE [LARGE SCALE GENOMIC DNA]</scope>
</reference>
<evidence type="ECO:0000259" key="1">
    <source>
        <dbReference type="PROSITE" id="PS50878"/>
    </source>
</evidence>
<accession>A0A1W5DEB6</accession>
<keyword evidence="2" id="KW-0548">Nucleotidyltransferase</keyword>
<evidence type="ECO:0000313" key="3">
    <source>
        <dbReference type="Proteomes" id="UP000192927"/>
    </source>
</evidence>
<dbReference type="InterPro" id="IPR053134">
    <property type="entry name" value="RNA-dir_DNA_polymerase"/>
</dbReference>
<organism evidence="2 3">
    <name type="scientific">Lasallia pustulata</name>
    <dbReference type="NCBI Taxonomy" id="136370"/>
    <lineage>
        <taxon>Eukaryota</taxon>
        <taxon>Fungi</taxon>
        <taxon>Dikarya</taxon>
        <taxon>Ascomycota</taxon>
        <taxon>Pezizomycotina</taxon>
        <taxon>Lecanoromycetes</taxon>
        <taxon>OSLEUM clade</taxon>
        <taxon>Umbilicariomycetidae</taxon>
        <taxon>Umbilicariales</taxon>
        <taxon>Umbilicariaceae</taxon>
        <taxon>Lasallia</taxon>
    </lineage>
</organism>